<dbReference type="GO" id="GO:0019853">
    <property type="term" value="P:L-ascorbic acid biosynthetic process"/>
    <property type="evidence" value="ECO:0007669"/>
    <property type="project" value="TreeGrafter"/>
</dbReference>
<evidence type="ECO:0000313" key="6">
    <source>
        <dbReference type="Proteomes" id="UP000011074"/>
    </source>
</evidence>
<feature type="domain" description="SMP-30/Gluconolactonase/LRE-like region" evidence="4">
    <location>
        <begin position="16"/>
        <end position="253"/>
    </location>
</feature>
<dbReference type="InterPro" id="IPR013658">
    <property type="entry name" value="SGL"/>
</dbReference>
<evidence type="ECO:0000259" key="4">
    <source>
        <dbReference type="Pfam" id="PF08450"/>
    </source>
</evidence>
<proteinExistence type="inferred from homology"/>
<dbReference type="Gene3D" id="2.120.10.30">
    <property type="entry name" value="TolB, C-terminal domain"/>
    <property type="match status" value="1"/>
</dbReference>
<evidence type="ECO:0000313" key="5">
    <source>
        <dbReference type="EMBL" id="QST80113.1"/>
    </source>
</evidence>
<dbReference type="Pfam" id="PF08450">
    <property type="entry name" value="SGL"/>
    <property type="match status" value="1"/>
</dbReference>
<feature type="active site" description="Proton donor/acceptor" evidence="2">
    <location>
        <position position="194"/>
    </location>
</feature>
<accession>A0A8A1UHX5</accession>
<name>A0A8A1UHX5_STRR1</name>
<dbReference type="Proteomes" id="UP000011074">
    <property type="component" value="Chromosome"/>
</dbReference>
<organism evidence="5 6">
    <name type="scientific">Streptomyces rimosus subsp. rimosus (strain ATCC 10970 / DSM 40260 / JCM 4667 / NRRL 2234)</name>
    <dbReference type="NCBI Taxonomy" id="1265868"/>
    <lineage>
        <taxon>Bacteria</taxon>
        <taxon>Bacillati</taxon>
        <taxon>Actinomycetota</taxon>
        <taxon>Actinomycetes</taxon>
        <taxon>Kitasatosporales</taxon>
        <taxon>Streptomycetaceae</taxon>
        <taxon>Streptomyces</taxon>
    </lineage>
</organism>
<feature type="binding site" evidence="3">
    <location>
        <position position="194"/>
    </location>
    <ligand>
        <name>a divalent metal cation</name>
        <dbReference type="ChEBI" id="CHEBI:60240"/>
    </ligand>
</feature>
<reference evidence="5" key="1">
    <citation type="submission" date="2012-12" db="EMBL/GenBank/DDBJ databases">
        <authorList>
            <person name="Pethick F.E."/>
            <person name="MacFadyen A.C."/>
            <person name="Tang Z."/>
            <person name="Sangal V."/>
            <person name="Tze-Tze L."/>
            <person name="Chu J."/>
            <person name="Guo M."/>
            <person name="Kirby R."/>
            <person name="Hoskisson P.A."/>
            <person name="Herron P.R."/>
            <person name="Hunter I.S."/>
        </authorList>
    </citation>
    <scope>NUCLEOTIDE SEQUENCE</scope>
    <source>
        <strain evidence="5">ATCC 10970</strain>
    </source>
</reference>
<evidence type="ECO:0000256" key="3">
    <source>
        <dbReference type="PIRSR" id="PIRSR605511-2"/>
    </source>
</evidence>
<keyword evidence="3" id="KW-0479">Metal-binding</keyword>
<comment type="cofactor">
    <cofactor evidence="3">
        <name>Zn(2+)</name>
        <dbReference type="ChEBI" id="CHEBI:29105"/>
    </cofactor>
    <text evidence="3">Binds 1 divalent metal cation per subunit.</text>
</comment>
<dbReference type="PANTHER" id="PTHR10907:SF47">
    <property type="entry name" value="REGUCALCIN"/>
    <property type="match status" value="1"/>
</dbReference>
<feature type="binding site" evidence="3">
    <location>
        <position position="118"/>
    </location>
    <ligand>
        <name>substrate</name>
    </ligand>
</feature>
<dbReference type="GO" id="GO:0004341">
    <property type="term" value="F:gluconolactonase activity"/>
    <property type="evidence" value="ECO:0007669"/>
    <property type="project" value="TreeGrafter"/>
</dbReference>
<keyword evidence="3" id="KW-0862">Zinc</keyword>
<evidence type="ECO:0000256" key="1">
    <source>
        <dbReference type="ARBA" id="ARBA00008853"/>
    </source>
</evidence>
<feature type="binding site" evidence="3">
    <location>
        <position position="18"/>
    </location>
    <ligand>
        <name>a divalent metal cation</name>
        <dbReference type="ChEBI" id="CHEBI:60240"/>
    </ligand>
</feature>
<dbReference type="RefSeq" id="WP_030178751.1">
    <property type="nucleotide sequence ID" value="NZ_CP048261.1"/>
</dbReference>
<dbReference type="GeneID" id="66853852"/>
<reference evidence="5" key="2">
    <citation type="submission" date="2020-01" db="EMBL/GenBank/DDBJ databases">
        <authorList>
            <person name="Algora L."/>
            <person name="Schniete J.K."/>
            <person name="MacFadyen A."/>
            <person name="Hoskisson P.A."/>
            <person name="Hunter I.S."/>
            <person name="Herron P.R."/>
        </authorList>
    </citation>
    <scope>NUCLEOTIDE SEQUENCE</scope>
    <source>
        <strain evidence="5">ATCC 10970</strain>
    </source>
</reference>
<feature type="binding site" evidence="3">
    <location>
        <position position="98"/>
    </location>
    <ligand>
        <name>substrate</name>
    </ligand>
</feature>
<sequence length="283" mass="29923">MCTVSVEVALAVRAHFAECPTWDAADGTLLWVDMNNGGIHRYHPADGADTVTEIGQPVAAALPRADGGLVLSLRDGVAVTGQDGTRRWLTEWPEQGVRGNDASIDGRGRLWVGTIAGETAPGWLARVDADGTRHTAATGVRLSNGITWSPDATRMYYVDTPTRRIDVFDYDLDTGKAANRRMFAEITGTDGVPDGMCADTDGGVWVALFRGGAVRRYAPDGRLDREITFPASLTTACGFGGPDLTDLYVTSARRDLGDAEPEAGNLFVVPGVGQGLPGVAFAG</sequence>
<dbReference type="EMBL" id="CP048261">
    <property type="protein sequence ID" value="QST80113.1"/>
    <property type="molecule type" value="Genomic_DNA"/>
</dbReference>
<dbReference type="AlphaFoldDB" id="A0A8A1UHX5"/>
<dbReference type="InterPro" id="IPR005511">
    <property type="entry name" value="SMP-30"/>
</dbReference>
<dbReference type="InterPro" id="IPR011042">
    <property type="entry name" value="6-blade_b-propeller_TolB-like"/>
</dbReference>
<dbReference type="PRINTS" id="PR01790">
    <property type="entry name" value="SMP30FAMILY"/>
</dbReference>
<dbReference type="SUPFAM" id="SSF63829">
    <property type="entry name" value="Calcium-dependent phosphotriesterase"/>
    <property type="match status" value="1"/>
</dbReference>
<evidence type="ECO:0000256" key="2">
    <source>
        <dbReference type="PIRSR" id="PIRSR605511-1"/>
    </source>
</evidence>
<comment type="similarity">
    <text evidence="1">Belongs to the SMP-30/CGR1 family.</text>
</comment>
<feature type="binding site" evidence="3">
    <location>
        <position position="100"/>
    </location>
    <ligand>
        <name>substrate</name>
    </ligand>
</feature>
<gene>
    <name evidence="5" type="ORF">SRIM_007925</name>
</gene>
<protein>
    <submittedName>
        <fullName evidence="5">SMP-30/gluconolactonase/LRE family protein</fullName>
    </submittedName>
</protein>
<feature type="binding site" evidence="3">
    <location>
        <position position="144"/>
    </location>
    <ligand>
        <name>a divalent metal cation</name>
        <dbReference type="ChEBI" id="CHEBI:60240"/>
    </ligand>
</feature>
<reference evidence="5" key="3">
    <citation type="journal article" date="2021" name="bioRxiv">
        <title>Bilateral symmetry of linear streptomycete chromosomes.</title>
        <authorList>
            <person name="Algora-Gallardo L."/>
            <person name="Schniete J.K."/>
            <person name="Mark D.R."/>
            <person name="Hunter I.S."/>
            <person name="Herron P.R."/>
        </authorList>
    </citation>
    <scope>NUCLEOTIDE SEQUENCE</scope>
    <source>
        <strain evidence="5">ATCC 10970</strain>
    </source>
</reference>
<dbReference type="PANTHER" id="PTHR10907">
    <property type="entry name" value="REGUCALCIN"/>
    <property type="match status" value="1"/>
</dbReference>
<dbReference type="GO" id="GO:0005509">
    <property type="term" value="F:calcium ion binding"/>
    <property type="evidence" value="ECO:0007669"/>
    <property type="project" value="TreeGrafter"/>
</dbReference>